<dbReference type="Proteomes" id="UP000193642">
    <property type="component" value="Unassembled WGS sequence"/>
</dbReference>
<protein>
    <submittedName>
        <fullName evidence="1">Uncharacterized protein</fullName>
    </submittedName>
</protein>
<dbReference type="AlphaFoldDB" id="A0A1Y2C8R0"/>
<proteinExistence type="predicted"/>
<comment type="caution">
    <text evidence="1">The sequence shown here is derived from an EMBL/GenBank/DDBJ whole genome shotgun (WGS) entry which is preliminary data.</text>
</comment>
<keyword evidence="2" id="KW-1185">Reference proteome</keyword>
<gene>
    <name evidence="1" type="ORF">BCR33DRAFT_717636</name>
</gene>
<accession>A0A1Y2C8R0</accession>
<name>A0A1Y2C8R0_9FUNG</name>
<sequence>MMYNSNAVRDTKIVSMPFLATINSFLSASTEAPASWACLTSFMNAVNNNKSNPTTTTPATAVKIPLMDSKTGCSSVLFPILKKHSTMSGKDWQSMTGGITAVT</sequence>
<dbReference type="EMBL" id="MCGO01000025">
    <property type="protein sequence ID" value="ORY43423.1"/>
    <property type="molecule type" value="Genomic_DNA"/>
</dbReference>
<reference evidence="1 2" key="1">
    <citation type="submission" date="2016-07" db="EMBL/GenBank/DDBJ databases">
        <title>Pervasive Adenine N6-methylation of Active Genes in Fungi.</title>
        <authorList>
            <consortium name="DOE Joint Genome Institute"/>
            <person name="Mondo S.J."/>
            <person name="Dannebaum R.O."/>
            <person name="Kuo R.C."/>
            <person name="Labutti K."/>
            <person name="Haridas S."/>
            <person name="Kuo A."/>
            <person name="Salamov A."/>
            <person name="Ahrendt S.R."/>
            <person name="Lipzen A."/>
            <person name="Sullivan W."/>
            <person name="Andreopoulos W.B."/>
            <person name="Clum A."/>
            <person name="Lindquist E."/>
            <person name="Daum C."/>
            <person name="Ramamoorthy G.K."/>
            <person name="Gryganskyi A."/>
            <person name="Culley D."/>
            <person name="Magnuson J.K."/>
            <person name="James T.Y."/>
            <person name="O'Malley M.A."/>
            <person name="Stajich J.E."/>
            <person name="Spatafora J.W."/>
            <person name="Visel A."/>
            <person name="Grigoriev I.V."/>
        </authorList>
    </citation>
    <scope>NUCLEOTIDE SEQUENCE [LARGE SCALE GENOMIC DNA]</scope>
    <source>
        <strain evidence="1 2">JEL800</strain>
    </source>
</reference>
<organism evidence="1 2">
    <name type="scientific">Rhizoclosmatium globosum</name>
    <dbReference type="NCBI Taxonomy" id="329046"/>
    <lineage>
        <taxon>Eukaryota</taxon>
        <taxon>Fungi</taxon>
        <taxon>Fungi incertae sedis</taxon>
        <taxon>Chytridiomycota</taxon>
        <taxon>Chytridiomycota incertae sedis</taxon>
        <taxon>Chytridiomycetes</taxon>
        <taxon>Chytridiales</taxon>
        <taxon>Chytriomycetaceae</taxon>
        <taxon>Rhizoclosmatium</taxon>
    </lineage>
</organism>
<evidence type="ECO:0000313" key="2">
    <source>
        <dbReference type="Proteomes" id="UP000193642"/>
    </source>
</evidence>
<evidence type="ECO:0000313" key="1">
    <source>
        <dbReference type="EMBL" id="ORY43423.1"/>
    </source>
</evidence>